<dbReference type="OrthoDB" id="441260at2"/>
<dbReference type="SUPFAM" id="SSF52540">
    <property type="entry name" value="P-loop containing nucleoside triphosphate hydrolases"/>
    <property type="match status" value="1"/>
</dbReference>
<keyword evidence="3" id="KW-1185">Reference proteome</keyword>
<sequence>MTSPPPSPNSDSAEQFCSAANDWDLERLYADLAQAKQELTAGDRETTLTPVEKTYLRGLLCRQSPDEIAAQLYRDPGGVRVALSRTLYRYVEILTDRDSNELKRYSDIPDWLAEVGYNSKTLTQCQDWGEAPEIALFYGRTEPLKTLKEFILDQGCRIVSLVGMGGMGKTALAVTLVKQMQVEFEYIIWRSLRNRPSLNGLLADWMEFFPQQPLPNSRENTDDRISFLLDYLRQHRCLLVLDNLEAILREGDRAGQYREGYEDYGELFQRLGRERHNSCLLLTTWETPADIALLETAQQPVRSYILNGLEKEAVQQWFQELGLSDPEDWNPLRRQYGGNPLWLNIVVSRIKDLFGGSVSQLFTLDTILIGDPVKQLLDQQFNRLSEPEKQMMYYLAGQEGAVSIQQLREHLNFQSGGELIEVLTSLRGRSLIEKSTKKEGYFTLQTVLKRYVVKEYSQECDRFVKLRKPS</sequence>
<dbReference type="EMBL" id="CP003607">
    <property type="protein sequence ID" value="AFY83421.1"/>
    <property type="molecule type" value="Genomic_DNA"/>
</dbReference>
<organism evidence="2 3">
    <name type="scientific">Oscillatoria acuminata PCC 6304</name>
    <dbReference type="NCBI Taxonomy" id="56110"/>
    <lineage>
        <taxon>Bacteria</taxon>
        <taxon>Bacillati</taxon>
        <taxon>Cyanobacteriota</taxon>
        <taxon>Cyanophyceae</taxon>
        <taxon>Oscillatoriophycideae</taxon>
        <taxon>Oscillatoriales</taxon>
        <taxon>Oscillatoriaceae</taxon>
        <taxon>Oscillatoria</taxon>
    </lineage>
</organism>
<evidence type="ECO:0000313" key="3">
    <source>
        <dbReference type="Proteomes" id="UP000010367"/>
    </source>
</evidence>
<dbReference type="Gene3D" id="3.40.50.300">
    <property type="entry name" value="P-loop containing nucleotide triphosphate hydrolases"/>
    <property type="match status" value="1"/>
</dbReference>
<dbReference type="Pfam" id="PF00931">
    <property type="entry name" value="NB-ARC"/>
    <property type="match status" value="1"/>
</dbReference>
<name>K9TMQ2_9CYAN</name>
<evidence type="ECO:0000313" key="2">
    <source>
        <dbReference type="EMBL" id="AFY83421.1"/>
    </source>
</evidence>
<dbReference type="Proteomes" id="UP000010367">
    <property type="component" value="Chromosome"/>
</dbReference>
<evidence type="ECO:0000259" key="1">
    <source>
        <dbReference type="Pfam" id="PF00931"/>
    </source>
</evidence>
<dbReference type="InterPro" id="IPR002182">
    <property type="entry name" value="NB-ARC"/>
</dbReference>
<dbReference type="RefSeq" id="WP_015150047.1">
    <property type="nucleotide sequence ID" value="NC_019693.1"/>
</dbReference>
<proteinExistence type="predicted"/>
<dbReference type="eggNOG" id="COG1672">
    <property type="taxonomic scope" value="Bacteria"/>
</dbReference>
<dbReference type="STRING" id="56110.Oscil6304_3866"/>
<reference evidence="2 3" key="1">
    <citation type="submission" date="2012-06" db="EMBL/GenBank/DDBJ databases">
        <title>Finished chromosome of genome of Oscillatoria acuminata PCC 6304.</title>
        <authorList>
            <consortium name="US DOE Joint Genome Institute"/>
            <person name="Gugger M."/>
            <person name="Coursin T."/>
            <person name="Rippka R."/>
            <person name="Tandeau De Marsac N."/>
            <person name="Huntemann M."/>
            <person name="Wei C.-L."/>
            <person name="Han J."/>
            <person name="Detter J.C."/>
            <person name="Han C."/>
            <person name="Tapia R."/>
            <person name="Davenport K."/>
            <person name="Daligault H."/>
            <person name="Erkkila T."/>
            <person name="Gu W."/>
            <person name="Munk A.C.C."/>
            <person name="Teshima H."/>
            <person name="Xu Y."/>
            <person name="Chain P."/>
            <person name="Chen A."/>
            <person name="Krypides N."/>
            <person name="Mavromatis K."/>
            <person name="Markowitz V."/>
            <person name="Szeto E."/>
            <person name="Ivanova N."/>
            <person name="Mikhailova N."/>
            <person name="Ovchinnikova G."/>
            <person name="Pagani I."/>
            <person name="Pati A."/>
            <person name="Goodwin L."/>
            <person name="Peters L."/>
            <person name="Pitluck S."/>
            <person name="Woyke T."/>
            <person name="Kerfeld C."/>
        </authorList>
    </citation>
    <scope>NUCLEOTIDE SEQUENCE [LARGE SCALE GENOMIC DNA]</scope>
    <source>
        <strain evidence="2 3">PCC 6304</strain>
    </source>
</reference>
<dbReference type="GO" id="GO:0043531">
    <property type="term" value="F:ADP binding"/>
    <property type="evidence" value="ECO:0007669"/>
    <property type="project" value="InterPro"/>
</dbReference>
<dbReference type="KEGG" id="oac:Oscil6304_3866"/>
<gene>
    <name evidence="2" type="ORF">Oscil6304_3866</name>
</gene>
<feature type="domain" description="NB-ARC" evidence="1">
    <location>
        <begin position="143"/>
        <end position="243"/>
    </location>
</feature>
<protein>
    <submittedName>
        <fullName evidence="2">NB-ARC domain-containing protein</fullName>
    </submittedName>
</protein>
<dbReference type="InterPro" id="IPR027417">
    <property type="entry name" value="P-loop_NTPase"/>
</dbReference>
<dbReference type="HOGENOM" id="CLU_025923_0_0_3"/>
<dbReference type="PRINTS" id="PR00364">
    <property type="entry name" value="DISEASERSIST"/>
</dbReference>
<dbReference type="AlphaFoldDB" id="K9TMQ2"/>
<dbReference type="InParanoid" id="K9TMQ2"/>
<accession>K9TMQ2</accession>